<proteinExistence type="inferred from homology"/>
<dbReference type="EC" id="2.1.1.329" evidence="4"/>
<dbReference type="Pfam" id="PF01209">
    <property type="entry name" value="Ubie_methyltran"/>
    <property type="match status" value="1"/>
</dbReference>
<comment type="catalytic activity">
    <reaction evidence="4">
        <text>demethylphylloquinol + S-adenosyl-L-methionine = phylloquinol + S-adenosyl-L-homocysteine + H(+)</text>
        <dbReference type="Rhea" id="RHEA:40551"/>
        <dbReference type="ChEBI" id="CHEBI:15378"/>
        <dbReference type="ChEBI" id="CHEBI:28433"/>
        <dbReference type="ChEBI" id="CHEBI:57856"/>
        <dbReference type="ChEBI" id="CHEBI:59789"/>
        <dbReference type="ChEBI" id="CHEBI:87844"/>
        <dbReference type="EC" id="2.1.1.329"/>
    </reaction>
</comment>
<dbReference type="InterPro" id="IPR023576">
    <property type="entry name" value="UbiE/COQ5_MeTrFase_CS"/>
</dbReference>
<dbReference type="AlphaFoldDB" id="A0A2W4XTU5"/>
<organism evidence="5 6">
    <name type="scientific">Shackletoniella antarctica</name>
    <dbReference type="NCBI Taxonomy" id="268115"/>
    <lineage>
        <taxon>Bacteria</taxon>
        <taxon>Bacillati</taxon>
        <taxon>Cyanobacteriota</taxon>
        <taxon>Cyanophyceae</taxon>
        <taxon>Oculatellales</taxon>
        <taxon>Oculatellaceae</taxon>
        <taxon>Shackletoniella</taxon>
    </lineage>
</organism>
<evidence type="ECO:0000256" key="2">
    <source>
        <dbReference type="ARBA" id="ARBA00022679"/>
    </source>
</evidence>
<comment type="caution">
    <text evidence="5">The sequence shown here is derived from an EMBL/GenBank/DDBJ whole genome shotgun (WGS) entry which is preliminary data.</text>
</comment>
<dbReference type="InterPro" id="IPR032904">
    <property type="entry name" value="MenG"/>
</dbReference>
<evidence type="ECO:0000313" key="5">
    <source>
        <dbReference type="EMBL" id="PZO38065.1"/>
    </source>
</evidence>
<comment type="pathway">
    <text evidence="4">Cofactor biosynthesis; phylloquinone biosynthesis.</text>
</comment>
<dbReference type="PROSITE" id="PS51608">
    <property type="entry name" value="SAM_MT_UBIE"/>
    <property type="match status" value="1"/>
</dbReference>
<dbReference type="PROSITE" id="PS01183">
    <property type="entry name" value="UBIE_1"/>
    <property type="match status" value="1"/>
</dbReference>
<keyword evidence="1 4" id="KW-0489">Methyltransferase</keyword>
<dbReference type="EMBL" id="QBMN01000110">
    <property type="protein sequence ID" value="PZO38065.1"/>
    <property type="molecule type" value="Genomic_DNA"/>
</dbReference>
<dbReference type="CDD" id="cd02440">
    <property type="entry name" value="AdoMet_MTases"/>
    <property type="match status" value="1"/>
</dbReference>
<dbReference type="GO" id="GO:0032259">
    <property type="term" value="P:methylation"/>
    <property type="evidence" value="ECO:0007669"/>
    <property type="project" value="UniProtKB-KW"/>
</dbReference>
<reference evidence="6" key="1">
    <citation type="submission" date="2018-04" db="EMBL/GenBank/DDBJ databases">
        <authorList>
            <person name="Cornet L."/>
        </authorList>
    </citation>
    <scope>NUCLEOTIDE SEQUENCE [LARGE SCALE GENOMIC DNA]</scope>
</reference>
<dbReference type="InterPro" id="IPR004033">
    <property type="entry name" value="UbiE/COQ5_MeTrFase"/>
</dbReference>
<dbReference type="GO" id="GO:0052624">
    <property type="term" value="F:2-phytyl-1,4-naphthoquinone methyltransferase activity"/>
    <property type="evidence" value="ECO:0007669"/>
    <property type="project" value="UniProtKB-EC"/>
</dbReference>
<evidence type="ECO:0000256" key="4">
    <source>
        <dbReference type="HAMAP-Rule" id="MF_01982"/>
    </source>
</evidence>
<dbReference type="UniPathway" id="UPA00995"/>
<name>A0A2W4XTU5_9CYAN</name>
<comment type="similarity">
    <text evidence="4">Belongs to the class I-like SAM-binding methyltransferase superfamily. MenG/UbiE family.</text>
</comment>
<sequence length="253" mass="26980">MAQPSPTAADIQGLFDRIAPVYDSLNERLSFGLHRVWKRMAVRWCGAAPGHTALDVCCGSGDLAIMLARQVGESGTVYGVDFSAELLGVAEGRWAKISPGGRSPSLSSEASRQISPTAAIHWVQGDALALPMGDNSIDAATMGYGLRNLTNIPQGLAELRRVLKPGASAAILDFHRPQGALAEQFQRWYLDALVVPTAQGMGLTDEYAYIGPSVDRFPTGPEQVALAHQVGFERAVHYPIAAGLMGVLVVSRQ</sequence>
<dbReference type="HAMAP" id="MF_01813">
    <property type="entry name" value="MenG_UbiE_methyltr"/>
    <property type="match status" value="1"/>
</dbReference>
<comment type="function">
    <text evidence="4">Methyltransferase required for the conversion of 2-phytyl-1,4-beta-naphthoquinol to phylloquinol.</text>
</comment>
<dbReference type="PANTHER" id="PTHR43591:SF24">
    <property type="entry name" value="2-METHOXY-6-POLYPRENYL-1,4-BENZOQUINOL METHYLASE, MITOCHONDRIAL"/>
    <property type="match status" value="1"/>
</dbReference>
<reference evidence="5 6" key="2">
    <citation type="submission" date="2018-06" db="EMBL/GenBank/DDBJ databases">
        <title>Metagenomic assembly of (sub)arctic Cyanobacteria and their associated microbiome from non-axenic cultures.</title>
        <authorList>
            <person name="Baurain D."/>
        </authorList>
    </citation>
    <scope>NUCLEOTIDE SEQUENCE [LARGE SCALE GENOMIC DNA]</scope>
    <source>
        <strain evidence="5">ULC041bin1</strain>
    </source>
</reference>
<dbReference type="Proteomes" id="UP000249081">
    <property type="component" value="Unassembled WGS sequence"/>
</dbReference>
<dbReference type="NCBIfam" id="TIGR01934">
    <property type="entry name" value="MenG_MenH_UbiE"/>
    <property type="match status" value="1"/>
</dbReference>
<evidence type="ECO:0000256" key="3">
    <source>
        <dbReference type="ARBA" id="ARBA00022691"/>
    </source>
</evidence>
<dbReference type="NCBIfam" id="NF001244">
    <property type="entry name" value="PRK00216.1-5"/>
    <property type="match status" value="1"/>
</dbReference>
<accession>A0A2W4XTU5</accession>
<dbReference type="GO" id="GO:0042372">
    <property type="term" value="P:phylloquinone biosynthetic process"/>
    <property type="evidence" value="ECO:0007669"/>
    <property type="project" value="UniProtKB-UniRule"/>
</dbReference>
<keyword evidence="3 4" id="KW-0949">S-adenosyl-L-methionine</keyword>
<dbReference type="Gene3D" id="3.40.50.150">
    <property type="entry name" value="Vaccinia Virus protein VP39"/>
    <property type="match status" value="1"/>
</dbReference>
<evidence type="ECO:0000256" key="1">
    <source>
        <dbReference type="ARBA" id="ARBA00022603"/>
    </source>
</evidence>
<evidence type="ECO:0000313" key="6">
    <source>
        <dbReference type="Proteomes" id="UP000249081"/>
    </source>
</evidence>
<dbReference type="SUPFAM" id="SSF53335">
    <property type="entry name" value="S-adenosyl-L-methionine-dependent methyltransferases"/>
    <property type="match status" value="1"/>
</dbReference>
<dbReference type="HAMAP" id="MF_01982">
    <property type="entry name" value="MenG_phylloquinone_subfam"/>
    <property type="match status" value="1"/>
</dbReference>
<dbReference type="PANTHER" id="PTHR43591">
    <property type="entry name" value="METHYLTRANSFERASE"/>
    <property type="match status" value="1"/>
</dbReference>
<protein>
    <recommendedName>
        <fullName evidence="4">2-phytyl-1,4-naphtoquinone methyltransferase</fullName>
        <ecNumber evidence="4">2.1.1.329</ecNumber>
    </recommendedName>
    <alternativeName>
        <fullName evidence="4">Demethylphylloquinone methyltransferase</fullName>
    </alternativeName>
</protein>
<gene>
    <name evidence="4" type="primary">menG</name>
    <name evidence="5" type="ORF">DCF17_15145</name>
</gene>
<dbReference type="InterPro" id="IPR029063">
    <property type="entry name" value="SAM-dependent_MTases_sf"/>
</dbReference>
<keyword evidence="2 4" id="KW-0808">Transferase</keyword>